<comment type="caution">
    <text evidence="1">The sequence shown here is derived from an EMBL/GenBank/DDBJ whole genome shotgun (WGS) entry which is preliminary data.</text>
</comment>
<dbReference type="Proteomes" id="UP001237780">
    <property type="component" value="Unassembled WGS sequence"/>
</dbReference>
<reference evidence="1 2" key="1">
    <citation type="submission" date="2023-07" db="EMBL/GenBank/DDBJ databases">
        <title>Comparative genomics of wheat-associated soil bacteria to identify genetic determinants of phenazine resistance.</title>
        <authorList>
            <person name="Mouncey N."/>
        </authorList>
    </citation>
    <scope>NUCLEOTIDE SEQUENCE [LARGE SCALE GENOMIC DNA]</scope>
    <source>
        <strain evidence="1 2">W4I11</strain>
    </source>
</reference>
<gene>
    <name evidence="1" type="ORF">QFZ34_001491</name>
</gene>
<dbReference type="EMBL" id="JAUSZT010000002">
    <property type="protein sequence ID" value="MDQ0996314.1"/>
    <property type="molecule type" value="Genomic_DNA"/>
</dbReference>
<proteinExistence type="predicted"/>
<organism evidence="1 2">
    <name type="scientific">Phyllobacterium ifriqiyense</name>
    <dbReference type="NCBI Taxonomy" id="314238"/>
    <lineage>
        <taxon>Bacteria</taxon>
        <taxon>Pseudomonadati</taxon>
        <taxon>Pseudomonadota</taxon>
        <taxon>Alphaproteobacteria</taxon>
        <taxon>Hyphomicrobiales</taxon>
        <taxon>Phyllobacteriaceae</taxon>
        <taxon>Phyllobacterium</taxon>
    </lineage>
</organism>
<evidence type="ECO:0000313" key="1">
    <source>
        <dbReference type="EMBL" id="MDQ0996314.1"/>
    </source>
</evidence>
<protein>
    <submittedName>
        <fullName evidence="1">Uncharacterized protein</fullName>
    </submittedName>
</protein>
<keyword evidence="2" id="KW-1185">Reference proteome</keyword>
<accession>A0ABU0S6D6</accession>
<name>A0ABU0S6D6_9HYPH</name>
<evidence type="ECO:0000313" key="2">
    <source>
        <dbReference type="Proteomes" id="UP001237780"/>
    </source>
</evidence>
<sequence length="123" mass="13990">MPKATANMWPAWWRWGSPKFHGMGARKAGETSFPQVLNIPLERHPSSEPAFFHDLEDQAGSLQFRAFVIVQIVLNLTTPCSTTVRFNSTGELDVEEALWITELQMKSQAPKADRRLHAIRKET</sequence>